<organism evidence="1 2">
    <name type="scientific">Trichinella pseudospiralis</name>
    <name type="common">Parasitic roundworm</name>
    <dbReference type="NCBI Taxonomy" id="6337"/>
    <lineage>
        <taxon>Eukaryota</taxon>
        <taxon>Metazoa</taxon>
        <taxon>Ecdysozoa</taxon>
        <taxon>Nematoda</taxon>
        <taxon>Enoplea</taxon>
        <taxon>Dorylaimia</taxon>
        <taxon>Trichinellida</taxon>
        <taxon>Trichinellidae</taxon>
        <taxon>Trichinella</taxon>
    </lineage>
</organism>
<evidence type="ECO:0000313" key="1">
    <source>
        <dbReference type="EMBL" id="KRY01780.1"/>
    </source>
</evidence>
<sequence>MRKFICEKNNGDVFSTDETATSFVDSNIKQLGEDIQLPYSSCFPETLRQNSLQNMVSTLRIWYRLLLAQLTGLGLQVVNKHSGIKVMFNY</sequence>
<reference evidence="1 2" key="1">
    <citation type="submission" date="2015-01" db="EMBL/GenBank/DDBJ databases">
        <title>Evolution of Trichinella species and genotypes.</title>
        <authorList>
            <person name="Korhonen P.K."/>
            <person name="Edoardo P."/>
            <person name="Giuseppe L.R."/>
            <person name="Gasser R.B."/>
        </authorList>
    </citation>
    <scope>NUCLEOTIDE SEQUENCE [LARGE SCALE GENOMIC DNA]</scope>
    <source>
        <strain evidence="1">ISS141</strain>
    </source>
</reference>
<protein>
    <submittedName>
        <fullName evidence="1">Uncharacterized protein</fullName>
    </submittedName>
</protein>
<name>A0A0V0YN57_TRIPS</name>
<dbReference type="Proteomes" id="UP000054815">
    <property type="component" value="Unassembled WGS sequence"/>
</dbReference>
<gene>
    <name evidence="1" type="ORF">T4E_12155</name>
</gene>
<dbReference type="EMBL" id="JYDU01000002">
    <property type="protein sequence ID" value="KRY01780.1"/>
    <property type="molecule type" value="Genomic_DNA"/>
</dbReference>
<evidence type="ECO:0000313" key="2">
    <source>
        <dbReference type="Proteomes" id="UP000054815"/>
    </source>
</evidence>
<accession>A0A0V0YN57</accession>
<dbReference type="AlphaFoldDB" id="A0A0V0YN57"/>
<comment type="caution">
    <text evidence="1">The sequence shown here is derived from an EMBL/GenBank/DDBJ whole genome shotgun (WGS) entry which is preliminary data.</text>
</comment>
<proteinExistence type="predicted"/>